<dbReference type="RefSeq" id="WP_166690527.1">
    <property type="nucleotide sequence ID" value="NZ_WAEL01000001.1"/>
</dbReference>
<dbReference type="Proteomes" id="UP000606008">
    <property type="component" value="Unassembled WGS sequence"/>
</dbReference>
<dbReference type="Gene3D" id="2.130.10.10">
    <property type="entry name" value="YVTN repeat-like/Quinoprotein amine dehydrogenase"/>
    <property type="match status" value="3"/>
</dbReference>
<gene>
    <name evidence="2" type="ORF">F7231_00505</name>
</gene>
<feature type="compositionally biased region" description="Basic and acidic residues" evidence="1">
    <location>
        <begin position="763"/>
        <end position="776"/>
    </location>
</feature>
<feature type="compositionally biased region" description="Basic and acidic residues" evidence="1">
    <location>
        <begin position="949"/>
        <end position="964"/>
    </location>
</feature>
<dbReference type="SUPFAM" id="SSF53649">
    <property type="entry name" value="Alkaline phosphatase-like"/>
    <property type="match status" value="1"/>
</dbReference>
<name>A0ABX0Q997_9BACT</name>
<keyword evidence="3" id="KW-1185">Reference proteome</keyword>
<dbReference type="InterPro" id="IPR011045">
    <property type="entry name" value="N2O_reductase_N"/>
</dbReference>
<comment type="caution">
    <text evidence="2">The sequence shown here is derived from an EMBL/GenBank/DDBJ whole genome shotgun (WGS) entry which is preliminary data.</text>
</comment>
<protein>
    <submittedName>
        <fullName evidence="2">Bifunctional YncE family protein/alkaline phosphatase family protein</fullName>
    </submittedName>
</protein>
<evidence type="ECO:0000313" key="2">
    <source>
        <dbReference type="EMBL" id="NID08636.1"/>
    </source>
</evidence>
<organism evidence="2 3">
    <name type="scientific">Fibrivirga algicola</name>
    <dbReference type="NCBI Taxonomy" id="2950420"/>
    <lineage>
        <taxon>Bacteria</taxon>
        <taxon>Pseudomonadati</taxon>
        <taxon>Bacteroidota</taxon>
        <taxon>Cytophagia</taxon>
        <taxon>Cytophagales</taxon>
        <taxon>Spirosomataceae</taxon>
        <taxon>Fibrivirga</taxon>
    </lineage>
</organism>
<dbReference type="EMBL" id="WAEL01000001">
    <property type="protein sequence ID" value="NID08636.1"/>
    <property type="molecule type" value="Genomic_DNA"/>
</dbReference>
<dbReference type="InterPro" id="IPR015943">
    <property type="entry name" value="WD40/YVTN_repeat-like_dom_sf"/>
</dbReference>
<dbReference type="InterPro" id="IPR051200">
    <property type="entry name" value="Host-pathogen_enzymatic-act"/>
</dbReference>
<dbReference type="PANTHER" id="PTHR47197:SF3">
    <property type="entry name" value="DIHYDRO-HEME D1 DEHYDROGENASE"/>
    <property type="match status" value="1"/>
</dbReference>
<accession>A0ABX0Q997</accession>
<dbReference type="PANTHER" id="PTHR47197">
    <property type="entry name" value="PROTEIN NIRF"/>
    <property type="match status" value="1"/>
</dbReference>
<dbReference type="SUPFAM" id="SSF50974">
    <property type="entry name" value="Nitrous oxide reductase, N-terminal domain"/>
    <property type="match status" value="2"/>
</dbReference>
<sequence>MAAGPLRTKVRVTCLFLLLTINTVAQLKPPTYLISAPAGSAYTQIDKAGRTVLPNGRFITPRGRQIETAPHPYGLVLSPDGNTLITANSGINPFSISIIRDVLGESTPGTSPSVRQVPEGPKTDNGVLEACFMGLAVSPDGKTVYVAGGETNKIFAFDIATGKPAGSINCGVKTATADYRHGYIGDMALTRDGKTLYAVDQIGFRLLVIDVPSKTIRHNVPTGRYPFGITLSPDEKTAYVANVGVFEYKPFTDLDKKDLKRTAHEYPSSKYGSKEMRDGDEKRGVPALGDPNVPEAFSVWRVNVNNVAQATPTVTAKIKTGFLVGQMVEDFPAVGGSSPNSVVATDQYVFVSNGNNDCVSVIDLQTSTVVRNIALSPDARLGNLRGIIPFGLALSPDSKRLFVAEAGINAVAVIDVPTLAVVGHIPAGWFPSKLKVSQDGTKLMVANAKGFGSGPNGGKAFTLGDRGSYIGNLMNGTVSVMTIPTDAELKAETEQVIRNNFTFTPVSNPANAGQAVLATNPIPAYPGQKRAADAPNPIKHIVFIAKENRTYDELLGQLPGGRGDSTLARYGVGVTVTNRQTKQTVAKAAVMPNHHALARRFAMSDNFYCDSDVSADGHRWMVNTYPNEWVETSTAASYGGKRNQRDSSGAPGNLAFVGSAGSIYPEDYNEGGSMWDHLERWKKAFFNFGFGVEMAGAYSDSTMKYIGEKYTINYPLPAPLFDRTSRIFPTYNMAIPDQFRADLFMKEFNEKWGTSSTPASSRTLDRLKTRRSEPKKVISDRTGVMPDMVTLMLPNDHGTRPRAKAGFPFTESYMADNDLALGRVVEFLSKTPYWKNMLIVVLEDDPQGGVDHIDAHRSPLLVISPWVKRNYVGHVHYSFGSVFKTFWNILGMPCLNQYDAGATDLADLFTDQPDFTPYRAVPADSRLFDPQKALDPFDEKFDWKAFSESEELDRTETMQKRRAEDDEEERRKKPVKKKRQ</sequence>
<proteinExistence type="predicted"/>
<feature type="compositionally biased region" description="Polar residues" evidence="1">
    <location>
        <begin position="752"/>
        <end position="762"/>
    </location>
</feature>
<evidence type="ECO:0000256" key="1">
    <source>
        <dbReference type="SAM" id="MobiDB-lite"/>
    </source>
</evidence>
<feature type="region of interest" description="Disordered" evidence="1">
    <location>
        <begin position="949"/>
        <end position="980"/>
    </location>
</feature>
<feature type="region of interest" description="Disordered" evidence="1">
    <location>
        <begin position="752"/>
        <end position="776"/>
    </location>
</feature>
<dbReference type="Gene3D" id="3.40.720.10">
    <property type="entry name" value="Alkaline Phosphatase, subunit A"/>
    <property type="match status" value="2"/>
</dbReference>
<reference evidence="2" key="1">
    <citation type="submission" date="2024-05" db="EMBL/GenBank/DDBJ databases">
        <authorList>
            <person name="Jung D.-H."/>
        </authorList>
    </citation>
    <scope>NUCLEOTIDE SEQUENCE</scope>
    <source>
        <strain evidence="2">JA-25</strain>
    </source>
</reference>
<dbReference type="InterPro" id="IPR017850">
    <property type="entry name" value="Alkaline_phosphatase_core_sf"/>
</dbReference>
<evidence type="ECO:0000313" key="3">
    <source>
        <dbReference type="Proteomes" id="UP000606008"/>
    </source>
</evidence>